<evidence type="ECO:0000313" key="2">
    <source>
        <dbReference type="Proteomes" id="UP000789920"/>
    </source>
</evidence>
<comment type="caution">
    <text evidence="1">The sequence shown here is derived from an EMBL/GenBank/DDBJ whole genome shotgun (WGS) entry which is preliminary data.</text>
</comment>
<keyword evidence="2" id="KW-1185">Reference proteome</keyword>
<name>A0ACA9P981_9GLOM</name>
<proteinExistence type="predicted"/>
<organism evidence="1 2">
    <name type="scientific">Racocetra persica</name>
    <dbReference type="NCBI Taxonomy" id="160502"/>
    <lineage>
        <taxon>Eukaryota</taxon>
        <taxon>Fungi</taxon>
        <taxon>Fungi incertae sedis</taxon>
        <taxon>Mucoromycota</taxon>
        <taxon>Glomeromycotina</taxon>
        <taxon>Glomeromycetes</taxon>
        <taxon>Diversisporales</taxon>
        <taxon>Gigasporaceae</taxon>
        <taxon>Racocetra</taxon>
    </lineage>
</organism>
<reference evidence="1" key="1">
    <citation type="submission" date="2021-06" db="EMBL/GenBank/DDBJ databases">
        <authorList>
            <person name="Kallberg Y."/>
            <person name="Tangrot J."/>
            <person name="Rosling A."/>
        </authorList>
    </citation>
    <scope>NUCLEOTIDE SEQUENCE</scope>
    <source>
        <strain evidence="1">MA461A</strain>
    </source>
</reference>
<sequence length="142" mass="16201">MPPVSKYVRKLQKNISIACQILQNIENAESIEGDSDISDNEVLEENVFMDEEKAEACDDEDQNVDCIDTENNQQQSIENNQQQSIDNNQQQTIAPNALNANKMNLYPGGNQPLMCSTIWNGHEQKMGFSFDYKKEELQVKQK</sequence>
<dbReference type="EMBL" id="CAJVQC010019142">
    <property type="protein sequence ID" value="CAG8698776.1"/>
    <property type="molecule type" value="Genomic_DNA"/>
</dbReference>
<gene>
    <name evidence="1" type="ORF">RPERSI_LOCUS9916</name>
</gene>
<feature type="non-terminal residue" evidence="1">
    <location>
        <position position="142"/>
    </location>
</feature>
<dbReference type="Proteomes" id="UP000789920">
    <property type="component" value="Unassembled WGS sequence"/>
</dbReference>
<accession>A0ACA9P981</accession>
<evidence type="ECO:0000313" key="1">
    <source>
        <dbReference type="EMBL" id="CAG8698776.1"/>
    </source>
</evidence>
<protein>
    <submittedName>
        <fullName evidence="1">3717_t:CDS:1</fullName>
    </submittedName>
</protein>